<dbReference type="Proteomes" id="UP000285190">
    <property type="component" value="Unassembled WGS sequence"/>
</dbReference>
<evidence type="ECO:0008006" key="3">
    <source>
        <dbReference type="Google" id="ProtNLM"/>
    </source>
</evidence>
<comment type="caution">
    <text evidence="1">The sequence shown here is derived from an EMBL/GenBank/DDBJ whole genome shotgun (WGS) entry which is preliminary data.</text>
</comment>
<dbReference type="OrthoDB" id="8757904at2"/>
<dbReference type="AlphaFoldDB" id="A0A418WZ73"/>
<organism evidence="1 2">
    <name type="scientific">Noviherbaspirillum cavernae</name>
    <dbReference type="NCBI Taxonomy" id="2320862"/>
    <lineage>
        <taxon>Bacteria</taxon>
        <taxon>Pseudomonadati</taxon>
        <taxon>Pseudomonadota</taxon>
        <taxon>Betaproteobacteria</taxon>
        <taxon>Burkholderiales</taxon>
        <taxon>Oxalobacteraceae</taxon>
        <taxon>Noviherbaspirillum</taxon>
    </lineage>
</organism>
<gene>
    <name evidence="1" type="ORF">D3870_05510</name>
</gene>
<evidence type="ECO:0000313" key="1">
    <source>
        <dbReference type="EMBL" id="RJG05544.1"/>
    </source>
</evidence>
<proteinExistence type="predicted"/>
<reference evidence="1 2" key="1">
    <citation type="submission" date="2018-09" db="EMBL/GenBank/DDBJ databases">
        <authorList>
            <person name="Zhu H."/>
        </authorList>
    </citation>
    <scope>NUCLEOTIDE SEQUENCE [LARGE SCALE GENOMIC DNA]</scope>
    <source>
        <strain evidence="1 2">K2R10-39</strain>
    </source>
</reference>
<dbReference type="RefSeq" id="WP_119737334.1">
    <property type="nucleotide sequence ID" value="NZ_QYUN01000002.1"/>
</dbReference>
<evidence type="ECO:0000313" key="2">
    <source>
        <dbReference type="Proteomes" id="UP000285190"/>
    </source>
</evidence>
<dbReference type="EMBL" id="QYUN01000002">
    <property type="protein sequence ID" value="RJG05544.1"/>
    <property type="molecule type" value="Genomic_DNA"/>
</dbReference>
<protein>
    <recommendedName>
        <fullName evidence="3">Bacteriocin</fullName>
    </recommendedName>
</protein>
<name>A0A418WZ73_9BURK</name>
<accession>A0A418WZ73</accession>
<keyword evidence="2" id="KW-1185">Reference proteome</keyword>
<sequence length="93" mass="9854">MKTLSIKDLAIAEELDAEGMSAVRGGTYKMPKMPYLPDSYGSTSTTNISIDQVNNQAQSNPTGNNSAVFCGNIEAWNNQQGSNSIGGFGYGVK</sequence>